<dbReference type="Pfam" id="PF13274">
    <property type="entry name" value="SocA_Panacea"/>
    <property type="match status" value="1"/>
</dbReference>
<comment type="caution">
    <text evidence="2">The sequence shown here is derived from an EMBL/GenBank/DDBJ whole genome shotgun (WGS) entry which is preliminary data.</text>
</comment>
<organism evidence="2 3">
    <name type="scientific">Bifidobacterium pseudolongum</name>
    <dbReference type="NCBI Taxonomy" id="1694"/>
    <lineage>
        <taxon>Bacteria</taxon>
        <taxon>Bacillati</taxon>
        <taxon>Actinomycetota</taxon>
        <taxon>Actinomycetes</taxon>
        <taxon>Bifidobacteriales</taxon>
        <taxon>Bifidobacteriaceae</taxon>
        <taxon>Bifidobacterium</taxon>
    </lineage>
</organism>
<dbReference type="EMBL" id="QRZV01000004">
    <property type="protein sequence ID" value="RGW08689.1"/>
    <property type="molecule type" value="Genomic_DNA"/>
</dbReference>
<evidence type="ECO:0000313" key="2">
    <source>
        <dbReference type="EMBL" id="RGW08689.1"/>
    </source>
</evidence>
<dbReference type="InterPro" id="IPR025272">
    <property type="entry name" value="SocA_Panacea"/>
</dbReference>
<sequence>MANVFDVAAYILQQQGRMTTMKLQKLCYYAQAWHLTWTGHSLFPERIEAWANGPVVPDLYHKHRGMFDIDRLPAGNASNVTDDERESIDAVLDAYGDMKPYELIDQTHSEAPWLNARKGVADGERCKNQITNEAMYSFYSFPEDTATA</sequence>
<feature type="domain" description="Antitoxin SocA-like Panacea" evidence="1">
    <location>
        <begin position="23"/>
        <end position="113"/>
    </location>
</feature>
<accession>A0A395XD09</accession>
<name>A0A395XD09_9BIFI</name>
<dbReference type="Proteomes" id="UP000265970">
    <property type="component" value="Unassembled WGS sequence"/>
</dbReference>
<evidence type="ECO:0000313" key="3">
    <source>
        <dbReference type="Proteomes" id="UP000265970"/>
    </source>
</evidence>
<evidence type="ECO:0000259" key="1">
    <source>
        <dbReference type="Pfam" id="PF13274"/>
    </source>
</evidence>
<dbReference type="AlphaFoldDB" id="A0A395XD09"/>
<dbReference type="RefSeq" id="WP_118239561.1">
    <property type="nucleotide sequence ID" value="NZ_QRZV01000004.1"/>
</dbReference>
<reference evidence="2 3" key="1">
    <citation type="submission" date="2018-08" db="EMBL/GenBank/DDBJ databases">
        <title>A genome reference for cultivated species of the human gut microbiota.</title>
        <authorList>
            <person name="Zou Y."/>
            <person name="Xue W."/>
            <person name="Luo G."/>
        </authorList>
    </citation>
    <scope>NUCLEOTIDE SEQUENCE [LARGE SCALE GENOMIC DNA]</scope>
    <source>
        <strain evidence="2 3">AF13-3LB</strain>
    </source>
</reference>
<gene>
    <name evidence="2" type="ORF">DWV92_07615</name>
</gene>
<proteinExistence type="predicted"/>
<protein>
    <submittedName>
        <fullName evidence="2">DUF4065 domain-containing protein</fullName>
    </submittedName>
</protein>